<dbReference type="GO" id="GO:0036064">
    <property type="term" value="C:ciliary basal body"/>
    <property type="evidence" value="ECO:0007669"/>
    <property type="project" value="TreeGrafter"/>
</dbReference>
<dbReference type="Pfam" id="PF13870">
    <property type="entry name" value="CCDC113_CCDC96_CC"/>
    <property type="match status" value="1"/>
</dbReference>
<evidence type="ECO:0000313" key="10">
    <source>
        <dbReference type="EMBL" id="KAJ4937719.1"/>
    </source>
</evidence>
<accession>A0AAD6B7L1</accession>
<evidence type="ECO:0000256" key="8">
    <source>
        <dbReference type="SAM" id="MobiDB-lite"/>
    </source>
</evidence>
<feature type="domain" description="CCDC113/CCDC96 coiled-coil" evidence="9">
    <location>
        <begin position="179"/>
        <end position="346"/>
    </location>
</feature>
<dbReference type="EMBL" id="JAPTMU010000009">
    <property type="protein sequence ID" value="KAJ4937719.1"/>
    <property type="molecule type" value="Genomic_DNA"/>
</dbReference>
<dbReference type="AlphaFoldDB" id="A0AAD6B7L1"/>
<name>A0AAD6B7L1_9TELE</name>
<keyword evidence="3 7" id="KW-0175">Coiled coil</keyword>
<protein>
    <recommendedName>
        <fullName evidence="6">Cilia- and flagella-associated protein 263</fullName>
    </recommendedName>
</protein>
<evidence type="ECO:0000256" key="2">
    <source>
        <dbReference type="ARBA" id="ARBA00022794"/>
    </source>
</evidence>
<dbReference type="PANTHER" id="PTHR15654:SF2">
    <property type="entry name" value="COILED-COIL DOMAIN-CONTAINING PROTEIN 113"/>
    <property type="match status" value="1"/>
</dbReference>
<dbReference type="GO" id="GO:0060271">
    <property type="term" value="P:cilium assembly"/>
    <property type="evidence" value="ECO:0007669"/>
    <property type="project" value="TreeGrafter"/>
</dbReference>
<evidence type="ECO:0000256" key="3">
    <source>
        <dbReference type="ARBA" id="ARBA00023054"/>
    </source>
</evidence>
<sequence length="388" mass="44818">MEGELSLMEEKGKEVTQEQKELLYNQVKELKCSNAALLAEIDMLERFIGRLDPQDLVSQAGGDDSGAAGDSQLEGGGRGPRRGSQSNILDRLQQLTLEQKLYVAQREVAETRQDQEKLKQRHDQIQDNYKASMEEADLRLAEIRKAKIDFERRMVKPMKEKRLEMMEPNKLLRYIEDKSKVTQVEKLTRKNHALKVHEKKLQQQLQQKKETGKAEYEVDDESIFQEYSEQRIDKNRDELQVNNLKVHRVLSSHKEKLQSVTRESTELSDDITKKKQMLAKLEEEIVRAEEERLKAEALNQHLRRQMTDYQAPGITEYMQVKGKHKKQQQSIHTLDRKIGIAEMALKTRSTVRSAQSASLPAVCRAEAGARPAEQHIPVKLPHIAEHRT</sequence>
<evidence type="ECO:0000259" key="9">
    <source>
        <dbReference type="Pfam" id="PF13870"/>
    </source>
</evidence>
<keyword evidence="2" id="KW-0970">Cilium biogenesis/degradation</keyword>
<comment type="caution">
    <text evidence="10">The sequence shown here is derived from an EMBL/GenBank/DDBJ whole genome shotgun (WGS) entry which is preliminary data.</text>
</comment>
<dbReference type="InterPro" id="IPR051885">
    <property type="entry name" value="CC_CF"/>
</dbReference>
<evidence type="ECO:0000256" key="4">
    <source>
        <dbReference type="ARBA" id="ARBA00023273"/>
    </source>
</evidence>
<dbReference type="Proteomes" id="UP001219934">
    <property type="component" value="Unassembled WGS sequence"/>
</dbReference>
<feature type="coiled-coil region" evidence="7">
    <location>
        <begin position="101"/>
        <end position="153"/>
    </location>
</feature>
<evidence type="ECO:0000313" key="11">
    <source>
        <dbReference type="Proteomes" id="UP001219934"/>
    </source>
</evidence>
<gene>
    <name evidence="10" type="ORF">JOQ06_002351</name>
</gene>
<evidence type="ECO:0000256" key="5">
    <source>
        <dbReference type="ARBA" id="ARBA00044506"/>
    </source>
</evidence>
<dbReference type="InterPro" id="IPR025254">
    <property type="entry name" value="CCDC113/CCDC96_CC"/>
</dbReference>
<feature type="compositionally biased region" description="Low complexity" evidence="8">
    <location>
        <begin position="58"/>
        <end position="72"/>
    </location>
</feature>
<keyword evidence="4" id="KW-0966">Cell projection</keyword>
<keyword evidence="11" id="KW-1185">Reference proteome</keyword>
<reference evidence="10" key="1">
    <citation type="submission" date="2022-11" db="EMBL/GenBank/DDBJ databases">
        <title>Chromosome-level genome of Pogonophryne albipinna.</title>
        <authorList>
            <person name="Jo E."/>
        </authorList>
    </citation>
    <scope>NUCLEOTIDE SEQUENCE</scope>
    <source>
        <strain evidence="10">SGF0006</strain>
        <tissue evidence="10">Muscle</tissue>
    </source>
</reference>
<organism evidence="10 11">
    <name type="scientific">Pogonophryne albipinna</name>
    <dbReference type="NCBI Taxonomy" id="1090488"/>
    <lineage>
        <taxon>Eukaryota</taxon>
        <taxon>Metazoa</taxon>
        <taxon>Chordata</taxon>
        <taxon>Craniata</taxon>
        <taxon>Vertebrata</taxon>
        <taxon>Euteleostomi</taxon>
        <taxon>Actinopterygii</taxon>
        <taxon>Neopterygii</taxon>
        <taxon>Teleostei</taxon>
        <taxon>Neoteleostei</taxon>
        <taxon>Acanthomorphata</taxon>
        <taxon>Eupercaria</taxon>
        <taxon>Perciformes</taxon>
        <taxon>Notothenioidei</taxon>
        <taxon>Pogonophryne</taxon>
    </lineage>
</organism>
<evidence type="ECO:0000256" key="1">
    <source>
        <dbReference type="ARBA" id="ARBA00004138"/>
    </source>
</evidence>
<comment type="similarity">
    <text evidence="5">Belongs to the CFAP263 family.</text>
</comment>
<evidence type="ECO:0000256" key="7">
    <source>
        <dbReference type="SAM" id="Coils"/>
    </source>
</evidence>
<evidence type="ECO:0000256" key="6">
    <source>
        <dbReference type="ARBA" id="ARBA00044798"/>
    </source>
</evidence>
<dbReference type="PANTHER" id="PTHR15654">
    <property type="entry name" value="COILED-COIL DOMAIN-CONTAINING PROTEIN 113-RELATED"/>
    <property type="match status" value="1"/>
</dbReference>
<feature type="coiled-coil region" evidence="7">
    <location>
        <begin position="264"/>
        <end position="305"/>
    </location>
</feature>
<dbReference type="GO" id="GO:0005930">
    <property type="term" value="C:axoneme"/>
    <property type="evidence" value="ECO:0007669"/>
    <property type="project" value="TreeGrafter"/>
</dbReference>
<proteinExistence type="inferred from homology"/>
<feature type="region of interest" description="Disordered" evidence="8">
    <location>
        <begin position="58"/>
        <end position="85"/>
    </location>
</feature>
<comment type="subcellular location">
    <subcellularLocation>
        <location evidence="1">Cell projection</location>
        <location evidence="1">Cilium</location>
    </subcellularLocation>
</comment>